<dbReference type="Proteomes" id="UP000005239">
    <property type="component" value="Unassembled WGS sequence"/>
</dbReference>
<keyword evidence="4 7" id="KW-0747">Spliceosome</keyword>
<keyword evidence="3 7" id="KW-0507">mRNA processing</keyword>
<dbReference type="AlphaFoldDB" id="A0A2A6B9H3"/>
<dbReference type="GO" id="GO:0071008">
    <property type="term" value="C:U2-type post-mRNA release spliceosomal complex"/>
    <property type="evidence" value="ECO:0000318"/>
    <property type="project" value="GO_Central"/>
</dbReference>
<comment type="subcellular location">
    <subcellularLocation>
        <location evidence="1 7">Nucleus</location>
    </subcellularLocation>
</comment>
<feature type="compositionally biased region" description="Pro residues" evidence="9">
    <location>
        <begin position="713"/>
        <end position="731"/>
    </location>
</feature>
<feature type="region of interest" description="Disordered" evidence="9">
    <location>
        <begin position="194"/>
        <end position="226"/>
    </location>
</feature>
<dbReference type="PIRSF" id="PIRSF017706">
    <property type="entry name" value="TFIP11"/>
    <property type="match status" value="1"/>
</dbReference>
<evidence type="ECO:0000256" key="4">
    <source>
        <dbReference type="ARBA" id="ARBA00022728"/>
    </source>
</evidence>
<dbReference type="PANTHER" id="PTHR23329:SF1">
    <property type="entry name" value="TUFTELIN-INTERACTING PROTEIN 11"/>
    <property type="match status" value="1"/>
</dbReference>
<dbReference type="Pfam" id="PF12457">
    <property type="entry name" value="TIP_N"/>
    <property type="match status" value="1"/>
</dbReference>
<evidence type="ECO:0000256" key="5">
    <source>
        <dbReference type="ARBA" id="ARBA00023187"/>
    </source>
</evidence>
<evidence type="ECO:0000256" key="6">
    <source>
        <dbReference type="ARBA" id="ARBA00023242"/>
    </source>
</evidence>
<keyword evidence="11" id="KW-1185">Reference proteome</keyword>
<feature type="region of interest" description="Disordered" evidence="9">
    <location>
        <begin position="713"/>
        <end position="735"/>
    </location>
</feature>
<sequence>MDDEDGMESFSIDDRDIEYALNPRRNFQSKEQATYGVWAADSDEEEENTSSRSRYDRKGDRRKPDYSKGVSFVSGGIKQGSSLVKEGKEEEEDEEKEFKFTRPTFTTAPAPKRSKQAGGNVFAGMRVNSTSATGGMNMDPKIMKMMQKQGYQPGKGLGKEGQGIIEPVQAAVRPGRGAVGAYGKEVTGPKFGESAADAQRRAAEEAGGGMTAADDDSKPAMPKGAWKKNARVKVAYRTMDDIMADEGNIGMRAAKRSGEKVIDMTGPEQRVYTGYEALSMKSVRGDAADNHRKFDIPELSHNLNLIIDLTEENIRKNNHRSRNLENSSAALRYDLKIAKEELEKEEEDLDRMKKVYELLESLQDPSTSMDDFKTAFRRLRSEFTNEYTLLELEKVAVPCILPQIKELFARWQPLQRDQVAVHLDLMEEWKEILEPPSLANSLFKANTSRGGGLVDDKLAAFDRLMWDGWMPPVRSAILRWDPRDDIESMKHLVETWLPVMPSWMRDKFIEQLLVPRITTRVEEWDPLTDPKPIHQWLVPWKDVVGDRLLPVFAPIRQKLAKALKKWTSTDDSALLILSPWRDVWTPATMSAFVQQNIVPKLREGLIQMNLDPSRNAIYKEFTVCVSWMIPDGLISPDVIANLLVETFFPRWYETLCFWLDSPSVVRTEVQTWMREWTARFPPILMAFPAIKECLRRGMLAALGQRPAGPAPVVPPPTPLLAPAPPPPPAPRGAPETQLSVKDALELMAARQGFTYIPQPGRTKDGKQVYWFGTQSIYVDRGIVFVMDMTTVEWRPIAVHELMSIA</sequence>
<dbReference type="EnsemblMetazoa" id="PPA28195.1">
    <property type="protein sequence ID" value="PPA28195.1"/>
    <property type="gene ID" value="WBGene00117749"/>
</dbReference>
<dbReference type="InterPro" id="IPR024933">
    <property type="entry name" value="TFP11"/>
</dbReference>
<comment type="similarity">
    <text evidence="2 7">Belongs to the TFP11/STIP family.</text>
</comment>
<gene>
    <name evidence="10" type="primary">WBGene00117749</name>
</gene>
<evidence type="ECO:0000313" key="10">
    <source>
        <dbReference type="EnsemblMetazoa" id="PPA28195.1"/>
    </source>
</evidence>
<dbReference type="PANTHER" id="PTHR23329">
    <property type="entry name" value="TUFTELIN-INTERACTING PROTEIN 11-RELATED"/>
    <property type="match status" value="1"/>
</dbReference>
<dbReference type="InterPro" id="IPR022783">
    <property type="entry name" value="GCFC_dom"/>
</dbReference>
<dbReference type="InterPro" id="IPR000467">
    <property type="entry name" value="G_patch_dom"/>
</dbReference>
<feature type="region of interest" description="Disordered" evidence="9">
    <location>
        <begin position="22"/>
        <end position="121"/>
    </location>
</feature>
<dbReference type="GO" id="GO:0000390">
    <property type="term" value="P:spliceosomal complex disassembly"/>
    <property type="evidence" value="ECO:0000318"/>
    <property type="project" value="GO_Central"/>
</dbReference>
<protein>
    <submittedName>
        <fullName evidence="10">Stip-1</fullName>
    </submittedName>
</protein>
<dbReference type="InterPro" id="IPR022159">
    <property type="entry name" value="STIP/TFIP11_N"/>
</dbReference>
<dbReference type="Pfam" id="PF07842">
    <property type="entry name" value="GCFC"/>
    <property type="match status" value="1"/>
</dbReference>
<feature type="compositionally biased region" description="Low complexity" evidence="9">
    <location>
        <begin position="101"/>
        <end position="111"/>
    </location>
</feature>
<dbReference type="OrthoDB" id="4822at2759"/>
<dbReference type="InterPro" id="IPR045211">
    <property type="entry name" value="TFP11/STIP/Ntr1"/>
</dbReference>
<evidence type="ECO:0000256" key="8">
    <source>
        <dbReference type="SAM" id="Coils"/>
    </source>
</evidence>
<organism evidence="10 11">
    <name type="scientific">Pristionchus pacificus</name>
    <name type="common">Parasitic nematode worm</name>
    <dbReference type="NCBI Taxonomy" id="54126"/>
    <lineage>
        <taxon>Eukaryota</taxon>
        <taxon>Metazoa</taxon>
        <taxon>Ecdysozoa</taxon>
        <taxon>Nematoda</taxon>
        <taxon>Chromadorea</taxon>
        <taxon>Rhabditida</taxon>
        <taxon>Rhabditina</taxon>
        <taxon>Diplogasteromorpha</taxon>
        <taxon>Diplogasteroidea</taxon>
        <taxon>Neodiplogasteridae</taxon>
        <taxon>Pristionchus</taxon>
    </lineage>
</organism>
<feature type="coiled-coil region" evidence="8">
    <location>
        <begin position="328"/>
        <end position="362"/>
    </location>
</feature>
<reference evidence="10" key="2">
    <citation type="submission" date="2022-06" db="UniProtKB">
        <authorList>
            <consortium name="EnsemblMetazoa"/>
        </authorList>
    </citation>
    <scope>IDENTIFICATION</scope>
    <source>
        <strain evidence="10">PS312</strain>
    </source>
</reference>
<evidence type="ECO:0000256" key="1">
    <source>
        <dbReference type="ARBA" id="ARBA00004123"/>
    </source>
</evidence>
<name>A0A2A6B9H3_PRIPA</name>
<reference evidence="11" key="1">
    <citation type="journal article" date="2008" name="Nat. Genet.">
        <title>The Pristionchus pacificus genome provides a unique perspective on nematode lifestyle and parasitism.</title>
        <authorList>
            <person name="Dieterich C."/>
            <person name="Clifton S.W."/>
            <person name="Schuster L.N."/>
            <person name="Chinwalla A."/>
            <person name="Delehaunty K."/>
            <person name="Dinkelacker I."/>
            <person name="Fulton L."/>
            <person name="Fulton R."/>
            <person name="Godfrey J."/>
            <person name="Minx P."/>
            <person name="Mitreva M."/>
            <person name="Roeseler W."/>
            <person name="Tian H."/>
            <person name="Witte H."/>
            <person name="Yang S.P."/>
            <person name="Wilson R.K."/>
            <person name="Sommer R.J."/>
        </authorList>
    </citation>
    <scope>NUCLEOTIDE SEQUENCE [LARGE SCALE GENOMIC DNA]</scope>
    <source>
        <strain evidence="11">PS312</strain>
    </source>
</reference>
<evidence type="ECO:0000256" key="2">
    <source>
        <dbReference type="ARBA" id="ARBA00010900"/>
    </source>
</evidence>
<evidence type="ECO:0000313" key="11">
    <source>
        <dbReference type="Proteomes" id="UP000005239"/>
    </source>
</evidence>
<dbReference type="GO" id="GO:0003676">
    <property type="term" value="F:nucleic acid binding"/>
    <property type="evidence" value="ECO:0007669"/>
    <property type="project" value="InterPro"/>
</dbReference>
<evidence type="ECO:0000256" key="7">
    <source>
        <dbReference type="PIRNR" id="PIRNR017706"/>
    </source>
</evidence>
<dbReference type="SMART" id="SM00443">
    <property type="entry name" value="G_patch"/>
    <property type="match status" value="1"/>
</dbReference>
<dbReference type="Pfam" id="PF01585">
    <property type="entry name" value="G-patch"/>
    <property type="match status" value="1"/>
</dbReference>
<keyword evidence="5 7" id="KW-0508">mRNA splicing</keyword>
<evidence type="ECO:0000256" key="9">
    <source>
        <dbReference type="SAM" id="MobiDB-lite"/>
    </source>
</evidence>
<feature type="compositionally biased region" description="Basic and acidic residues" evidence="9">
    <location>
        <begin position="53"/>
        <end position="66"/>
    </location>
</feature>
<keyword evidence="6 7" id="KW-0539">Nucleus</keyword>
<dbReference type="PROSITE" id="PS50174">
    <property type="entry name" value="G_PATCH"/>
    <property type="match status" value="1"/>
</dbReference>
<accession>A0A8R1YMR2</accession>
<keyword evidence="8" id="KW-0175">Coiled coil</keyword>
<accession>A0A2A6B9H3</accession>
<evidence type="ECO:0000256" key="3">
    <source>
        <dbReference type="ARBA" id="ARBA00022664"/>
    </source>
</evidence>
<proteinExistence type="inferred from homology"/>